<feature type="chain" id="PRO_5038741886" evidence="2">
    <location>
        <begin position="26"/>
        <end position="68"/>
    </location>
</feature>
<keyword evidence="2" id="KW-0732">Signal</keyword>
<dbReference type="AlphaFoldDB" id="A0A1G7VSR1"/>
<sequence length="68" mass="6829">MRRGALLLGVVGTLLLAGCSTGSTSTPPPPPAATAGADTPESADARLSRIESELDAVEHDLDLDEQGG</sequence>
<proteinExistence type="predicted"/>
<organism evidence="3 4">
    <name type="scientific">Pseudonocardia oroxyli</name>
    <dbReference type="NCBI Taxonomy" id="366584"/>
    <lineage>
        <taxon>Bacteria</taxon>
        <taxon>Bacillati</taxon>
        <taxon>Actinomycetota</taxon>
        <taxon>Actinomycetes</taxon>
        <taxon>Pseudonocardiales</taxon>
        <taxon>Pseudonocardiaceae</taxon>
        <taxon>Pseudonocardia</taxon>
    </lineage>
</organism>
<dbReference type="EMBL" id="FNBE01000013">
    <property type="protein sequence ID" value="SDG62621.1"/>
    <property type="molecule type" value="Genomic_DNA"/>
</dbReference>
<evidence type="ECO:0000313" key="4">
    <source>
        <dbReference type="Proteomes" id="UP000198967"/>
    </source>
</evidence>
<dbReference type="STRING" id="366584.SAMN05216377_113160"/>
<protein>
    <submittedName>
        <fullName evidence="3">Uncharacterized protein</fullName>
    </submittedName>
</protein>
<name>A0A1G7VSR1_PSEOR</name>
<feature type="signal peptide" evidence="2">
    <location>
        <begin position="1"/>
        <end position="25"/>
    </location>
</feature>
<dbReference type="RefSeq" id="WP_093087271.1">
    <property type="nucleotide sequence ID" value="NZ_FNBE01000013.1"/>
</dbReference>
<dbReference type="Proteomes" id="UP000198967">
    <property type="component" value="Unassembled WGS sequence"/>
</dbReference>
<gene>
    <name evidence="3" type="ORF">SAMN05216377_113160</name>
</gene>
<reference evidence="3 4" key="1">
    <citation type="submission" date="2016-10" db="EMBL/GenBank/DDBJ databases">
        <authorList>
            <person name="de Groot N.N."/>
        </authorList>
    </citation>
    <scope>NUCLEOTIDE SEQUENCE [LARGE SCALE GENOMIC DNA]</scope>
    <source>
        <strain evidence="3 4">CGMCC 4.3143</strain>
    </source>
</reference>
<evidence type="ECO:0000313" key="3">
    <source>
        <dbReference type="EMBL" id="SDG62621.1"/>
    </source>
</evidence>
<feature type="region of interest" description="Disordered" evidence="1">
    <location>
        <begin position="20"/>
        <end position="46"/>
    </location>
</feature>
<dbReference type="PROSITE" id="PS51257">
    <property type="entry name" value="PROKAR_LIPOPROTEIN"/>
    <property type="match status" value="1"/>
</dbReference>
<keyword evidence="4" id="KW-1185">Reference proteome</keyword>
<accession>A0A1G7VSR1</accession>
<evidence type="ECO:0000256" key="2">
    <source>
        <dbReference type="SAM" id="SignalP"/>
    </source>
</evidence>
<evidence type="ECO:0000256" key="1">
    <source>
        <dbReference type="SAM" id="MobiDB-lite"/>
    </source>
</evidence>